<gene>
    <name evidence="1" type="ORF">PISMIDRAFT_82380</name>
</gene>
<sequence>MSSPPPEDDDFLQSFSISLTVYSKIRKTSVKGKATSKEEKSTKTKELLFALSTSNYIEFLQAVLSKHGLNNYEVTEKKHYPLKYVPPKAKGASDAIDVDNIIDYREMV</sequence>
<proteinExistence type="predicted"/>
<reference evidence="1 2" key="1">
    <citation type="submission" date="2014-04" db="EMBL/GenBank/DDBJ databases">
        <authorList>
            <consortium name="DOE Joint Genome Institute"/>
            <person name="Kuo A."/>
            <person name="Kohler A."/>
            <person name="Costa M.D."/>
            <person name="Nagy L.G."/>
            <person name="Floudas D."/>
            <person name="Copeland A."/>
            <person name="Barry K.W."/>
            <person name="Cichocki N."/>
            <person name="Veneault-Fourrey C."/>
            <person name="LaButti K."/>
            <person name="Lindquist E.A."/>
            <person name="Lipzen A."/>
            <person name="Lundell T."/>
            <person name="Morin E."/>
            <person name="Murat C."/>
            <person name="Sun H."/>
            <person name="Tunlid A."/>
            <person name="Henrissat B."/>
            <person name="Grigoriev I.V."/>
            <person name="Hibbett D.S."/>
            <person name="Martin F."/>
            <person name="Nordberg H.P."/>
            <person name="Cantor M.N."/>
            <person name="Hua S.X."/>
        </authorList>
    </citation>
    <scope>NUCLEOTIDE SEQUENCE [LARGE SCALE GENOMIC DNA]</scope>
    <source>
        <strain evidence="1 2">441</strain>
    </source>
</reference>
<dbReference type="Proteomes" id="UP000054018">
    <property type="component" value="Unassembled WGS sequence"/>
</dbReference>
<dbReference type="HOGENOM" id="CLU_104732_2_1_1"/>
<protein>
    <submittedName>
        <fullName evidence="1">Uncharacterized protein</fullName>
    </submittedName>
</protein>
<evidence type="ECO:0000313" key="2">
    <source>
        <dbReference type="Proteomes" id="UP000054018"/>
    </source>
</evidence>
<name>A0A0C9YFJ6_9AGAM</name>
<accession>A0A0C9YFJ6</accession>
<feature type="non-terminal residue" evidence="1">
    <location>
        <position position="108"/>
    </location>
</feature>
<reference evidence="2" key="2">
    <citation type="submission" date="2015-01" db="EMBL/GenBank/DDBJ databases">
        <title>Evolutionary Origins and Diversification of the Mycorrhizal Mutualists.</title>
        <authorList>
            <consortium name="DOE Joint Genome Institute"/>
            <consortium name="Mycorrhizal Genomics Consortium"/>
            <person name="Kohler A."/>
            <person name="Kuo A."/>
            <person name="Nagy L.G."/>
            <person name="Floudas D."/>
            <person name="Copeland A."/>
            <person name="Barry K.W."/>
            <person name="Cichocki N."/>
            <person name="Veneault-Fourrey C."/>
            <person name="LaButti K."/>
            <person name="Lindquist E.A."/>
            <person name="Lipzen A."/>
            <person name="Lundell T."/>
            <person name="Morin E."/>
            <person name="Murat C."/>
            <person name="Riley R."/>
            <person name="Ohm R."/>
            <person name="Sun H."/>
            <person name="Tunlid A."/>
            <person name="Henrissat B."/>
            <person name="Grigoriev I.V."/>
            <person name="Hibbett D.S."/>
            <person name="Martin F."/>
        </authorList>
    </citation>
    <scope>NUCLEOTIDE SEQUENCE [LARGE SCALE GENOMIC DNA]</scope>
    <source>
        <strain evidence="2">441</strain>
    </source>
</reference>
<dbReference type="EMBL" id="KN833894">
    <property type="protein sequence ID" value="KIK15351.1"/>
    <property type="molecule type" value="Genomic_DNA"/>
</dbReference>
<dbReference type="AlphaFoldDB" id="A0A0C9YFJ6"/>
<feature type="non-terminal residue" evidence="1">
    <location>
        <position position="1"/>
    </location>
</feature>
<evidence type="ECO:0000313" key="1">
    <source>
        <dbReference type="EMBL" id="KIK15351.1"/>
    </source>
</evidence>
<organism evidence="1 2">
    <name type="scientific">Pisolithus microcarpus 441</name>
    <dbReference type="NCBI Taxonomy" id="765257"/>
    <lineage>
        <taxon>Eukaryota</taxon>
        <taxon>Fungi</taxon>
        <taxon>Dikarya</taxon>
        <taxon>Basidiomycota</taxon>
        <taxon>Agaricomycotina</taxon>
        <taxon>Agaricomycetes</taxon>
        <taxon>Agaricomycetidae</taxon>
        <taxon>Boletales</taxon>
        <taxon>Sclerodermatineae</taxon>
        <taxon>Pisolithaceae</taxon>
        <taxon>Pisolithus</taxon>
    </lineage>
</organism>
<keyword evidence="2" id="KW-1185">Reference proteome</keyword>
<dbReference type="OrthoDB" id="2681472at2759"/>